<dbReference type="InterPro" id="IPR001611">
    <property type="entry name" value="Leu-rich_rpt"/>
</dbReference>
<dbReference type="GO" id="GO:0031267">
    <property type="term" value="F:small GTPase binding"/>
    <property type="evidence" value="ECO:0007669"/>
    <property type="project" value="TreeGrafter"/>
</dbReference>
<dbReference type="Gene3D" id="3.80.10.10">
    <property type="entry name" value="Ribonuclease Inhibitor"/>
    <property type="match status" value="2"/>
</dbReference>
<feature type="domain" description="CS" evidence="4">
    <location>
        <begin position="330"/>
        <end position="419"/>
    </location>
</feature>
<dbReference type="EMBL" id="CAJNNV010031991">
    <property type="protein sequence ID" value="CAE8638536.1"/>
    <property type="molecule type" value="Genomic_DNA"/>
</dbReference>
<dbReference type="InterPro" id="IPR007052">
    <property type="entry name" value="CS_dom"/>
</dbReference>
<evidence type="ECO:0000259" key="4">
    <source>
        <dbReference type="PROSITE" id="PS51203"/>
    </source>
</evidence>
<comment type="caution">
    <text evidence="5">The sequence shown here is derived from an EMBL/GenBank/DDBJ whole genome shotgun (WGS) entry which is preliminary data.</text>
</comment>
<organism evidence="5 6">
    <name type="scientific">Polarella glacialis</name>
    <name type="common">Dinoflagellate</name>
    <dbReference type="NCBI Taxonomy" id="89957"/>
    <lineage>
        <taxon>Eukaryota</taxon>
        <taxon>Sar</taxon>
        <taxon>Alveolata</taxon>
        <taxon>Dinophyceae</taxon>
        <taxon>Suessiales</taxon>
        <taxon>Suessiaceae</taxon>
        <taxon>Polarella</taxon>
    </lineage>
</organism>
<evidence type="ECO:0000256" key="3">
    <source>
        <dbReference type="ARBA" id="ARBA00022737"/>
    </source>
</evidence>
<dbReference type="PANTHER" id="PTHR24113">
    <property type="entry name" value="RAN GTPASE-ACTIVATING PROTEIN 1"/>
    <property type="match status" value="1"/>
</dbReference>
<gene>
    <name evidence="5" type="ORF">PGLA1383_LOCUS53703</name>
</gene>
<keyword evidence="1" id="KW-0343">GTPase activation</keyword>
<dbReference type="Gene3D" id="2.60.40.790">
    <property type="match status" value="1"/>
</dbReference>
<evidence type="ECO:0000256" key="1">
    <source>
        <dbReference type="ARBA" id="ARBA00022468"/>
    </source>
</evidence>
<dbReference type="Pfam" id="PF13516">
    <property type="entry name" value="LRR_6"/>
    <property type="match status" value="3"/>
</dbReference>
<dbReference type="InterPro" id="IPR032675">
    <property type="entry name" value="LRR_dom_sf"/>
</dbReference>
<dbReference type="CDD" id="cd06463">
    <property type="entry name" value="p23_like"/>
    <property type="match status" value="1"/>
</dbReference>
<accession>A0A813HLS6</accession>
<sequence>MPKLLLNLQSPVVDLAAQWVQDGTSTDFDLIGFAEEGLERWAEDIYKKQELLLGDFACSDGLCGLGIDLGGGRLKGETALAALARLLPTDTALVSLHLCDSHLGDGGVQRLARQLLDAAMYGGALEELKLARNALGDGASESLAKLLEVSTTLRSLDLSGNNIGCVGAGLLAAGLRQNDFLKELDLSCNSVGDDGARWLGAALEVNPYSLEKLDLSGNCLGDASLGAGSSCLEAAFFGRDSALTELRLSAEKVLSRVRDSVPRRGEPFAVRCHQGGAEIRSLAVRAGEQRGLQDAVPAERQGEDGPFVLYPMIEDPSTPAEVASFEQPACSSHLTSFEQDEEELDIVFAIASLRKYGGPALVVQISPRRLRLDVGGDRLLDAATFGEVDPSASSWAARDGLLEICLRKAARGERWTRLTCE</sequence>
<dbReference type="PROSITE" id="PS51203">
    <property type="entry name" value="CS"/>
    <property type="match status" value="1"/>
</dbReference>
<evidence type="ECO:0000313" key="5">
    <source>
        <dbReference type="EMBL" id="CAE8638536.1"/>
    </source>
</evidence>
<dbReference type="GO" id="GO:0005096">
    <property type="term" value="F:GTPase activator activity"/>
    <property type="evidence" value="ECO:0007669"/>
    <property type="project" value="UniProtKB-KW"/>
</dbReference>
<keyword evidence="2" id="KW-0433">Leucine-rich repeat</keyword>
<dbReference type="GO" id="GO:0005829">
    <property type="term" value="C:cytosol"/>
    <property type="evidence" value="ECO:0007669"/>
    <property type="project" value="TreeGrafter"/>
</dbReference>
<protein>
    <recommendedName>
        <fullName evidence="4">CS domain-containing protein</fullName>
    </recommendedName>
</protein>
<dbReference type="InterPro" id="IPR027038">
    <property type="entry name" value="RanGap"/>
</dbReference>
<dbReference type="PANTHER" id="PTHR24113:SF12">
    <property type="entry name" value="RAN GTPASE-ACTIVATING PROTEIN 1"/>
    <property type="match status" value="1"/>
</dbReference>
<dbReference type="OrthoDB" id="341587at2759"/>
<evidence type="ECO:0000313" key="6">
    <source>
        <dbReference type="Proteomes" id="UP000654075"/>
    </source>
</evidence>
<reference evidence="5" key="1">
    <citation type="submission" date="2021-02" db="EMBL/GenBank/DDBJ databases">
        <authorList>
            <person name="Dougan E. K."/>
            <person name="Rhodes N."/>
            <person name="Thang M."/>
            <person name="Chan C."/>
        </authorList>
    </citation>
    <scope>NUCLEOTIDE SEQUENCE</scope>
</reference>
<dbReference type="SUPFAM" id="SSF49764">
    <property type="entry name" value="HSP20-like chaperones"/>
    <property type="match status" value="1"/>
</dbReference>
<keyword evidence="6" id="KW-1185">Reference proteome</keyword>
<dbReference type="GO" id="GO:0048471">
    <property type="term" value="C:perinuclear region of cytoplasm"/>
    <property type="evidence" value="ECO:0007669"/>
    <property type="project" value="TreeGrafter"/>
</dbReference>
<dbReference type="SUPFAM" id="SSF52047">
    <property type="entry name" value="RNI-like"/>
    <property type="match status" value="1"/>
</dbReference>
<dbReference type="GO" id="GO:0005634">
    <property type="term" value="C:nucleus"/>
    <property type="evidence" value="ECO:0007669"/>
    <property type="project" value="TreeGrafter"/>
</dbReference>
<dbReference type="Proteomes" id="UP000654075">
    <property type="component" value="Unassembled WGS sequence"/>
</dbReference>
<dbReference type="GO" id="GO:0006913">
    <property type="term" value="P:nucleocytoplasmic transport"/>
    <property type="evidence" value="ECO:0007669"/>
    <property type="project" value="TreeGrafter"/>
</dbReference>
<dbReference type="InterPro" id="IPR008978">
    <property type="entry name" value="HSP20-like_chaperone"/>
</dbReference>
<dbReference type="OMA" id="RWAEDIY"/>
<evidence type="ECO:0000256" key="2">
    <source>
        <dbReference type="ARBA" id="ARBA00022614"/>
    </source>
</evidence>
<name>A0A813HLS6_POLGL</name>
<dbReference type="AlphaFoldDB" id="A0A813HLS6"/>
<keyword evidence="3" id="KW-0677">Repeat</keyword>
<dbReference type="SMART" id="SM00368">
    <property type="entry name" value="LRR_RI"/>
    <property type="match status" value="5"/>
</dbReference>
<proteinExistence type="predicted"/>